<accession>A0ABW3TCE2</accession>
<organism evidence="2 3">
    <name type="scientific">Seohaeicola saemankumensis</name>
    <dbReference type="NCBI Taxonomy" id="481181"/>
    <lineage>
        <taxon>Bacteria</taxon>
        <taxon>Pseudomonadati</taxon>
        <taxon>Pseudomonadota</taxon>
        <taxon>Alphaproteobacteria</taxon>
        <taxon>Rhodobacterales</taxon>
        <taxon>Roseobacteraceae</taxon>
        <taxon>Seohaeicola</taxon>
    </lineage>
</organism>
<protein>
    <recommendedName>
        <fullName evidence="4">50S ribosomal protein L35</fullName>
    </recommendedName>
</protein>
<keyword evidence="1" id="KW-0812">Transmembrane</keyword>
<sequence length="73" mass="7604">MDTDLALVIGLFVLCFSAPSIVSAISDGRAPRIAMVTLLIGGGLTLFALTQKPGGYRIDDIPGVVIKVIADFV</sequence>
<dbReference type="Proteomes" id="UP001597151">
    <property type="component" value="Unassembled WGS sequence"/>
</dbReference>
<keyword evidence="1" id="KW-0472">Membrane</keyword>
<name>A0ABW3TCE2_9RHOB</name>
<gene>
    <name evidence="2" type="ORF">ACFQ3C_09175</name>
</gene>
<evidence type="ECO:0000313" key="2">
    <source>
        <dbReference type="EMBL" id="MFD1194839.1"/>
    </source>
</evidence>
<keyword evidence="1" id="KW-1133">Transmembrane helix</keyword>
<comment type="caution">
    <text evidence="2">The sequence shown here is derived from an EMBL/GenBank/DDBJ whole genome shotgun (WGS) entry which is preliminary data.</text>
</comment>
<dbReference type="RefSeq" id="WP_380790837.1">
    <property type="nucleotide sequence ID" value="NZ_JBHTKR010000003.1"/>
</dbReference>
<evidence type="ECO:0000313" key="3">
    <source>
        <dbReference type="Proteomes" id="UP001597151"/>
    </source>
</evidence>
<dbReference type="EMBL" id="JBHTKR010000003">
    <property type="protein sequence ID" value="MFD1194839.1"/>
    <property type="molecule type" value="Genomic_DNA"/>
</dbReference>
<evidence type="ECO:0008006" key="4">
    <source>
        <dbReference type="Google" id="ProtNLM"/>
    </source>
</evidence>
<keyword evidence="3" id="KW-1185">Reference proteome</keyword>
<evidence type="ECO:0000256" key="1">
    <source>
        <dbReference type="SAM" id="Phobius"/>
    </source>
</evidence>
<reference evidence="3" key="1">
    <citation type="journal article" date="2019" name="Int. J. Syst. Evol. Microbiol.">
        <title>The Global Catalogue of Microorganisms (GCM) 10K type strain sequencing project: providing services to taxonomists for standard genome sequencing and annotation.</title>
        <authorList>
            <consortium name="The Broad Institute Genomics Platform"/>
            <consortium name="The Broad Institute Genome Sequencing Center for Infectious Disease"/>
            <person name="Wu L."/>
            <person name="Ma J."/>
        </authorList>
    </citation>
    <scope>NUCLEOTIDE SEQUENCE [LARGE SCALE GENOMIC DNA]</scope>
    <source>
        <strain evidence="3">CCUG 55328</strain>
    </source>
</reference>
<feature type="transmembrane region" description="Helical" evidence="1">
    <location>
        <begin position="34"/>
        <end position="50"/>
    </location>
</feature>
<proteinExistence type="predicted"/>